<reference evidence="2" key="1">
    <citation type="submission" date="2019-08" db="EMBL/GenBank/DDBJ databases">
        <authorList>
            <person name="Kucharzyk K."/>
            <person name="Murdoch R.W."/>
            <person name="Higgins S."/>
            <person name="Loffler F."/>
        </authorList>
    </citation>
    <scope>NUCLEOTIDE SEQUENCE</scope>
</reference>
<feature type="region of interest" description="Disordered" evidence="1">
    <location>
        <begin position="47"/>
        <end position="73"/>
    </location>
</feature>
<accession>A0A645C7J1</accession>
<name>A0A645C7J1_9ZZZZ</name>
<evidence type="ECO:0000313" key="2">
    <source>
        <dbReference type="EMBL" id="MPM69934.1"/>
    </source>
</evidence>
<dbReference type="AlphaFoldDB" id="A0A645C7J1"/>
<gene>
    <name evidence="2" type="ORF">SDC9_116882</name>
</gene>
<feature type="compositionally biased region" description="Acidic residues" evidence="1">
    <location>
        <begin position="52"/>
        <end position="72"/>
    </location>
</feature>
<protein>
    <recommendedName>
        <fullName evidence="3">Lipoprotein</fullName>
    </recommendedName>
</protein>
<proteinExistence type="predicted"/>
<sequence length="81" mass="9300">MKKFFLLVLVLFTLSVAGCKGNKENIPQISEKQEEISKNDSLVKEAFASGNEENEEEKELEEEKEPEEEKEDEVIHITVTM</sequence>
<dbReference type="PROSITE" id="PS51257">
    <property type="entry name" value="PROKAR_LIPOPROTEIN"/>
    <property type="match status" value="1"/>
</dbReference>
<comment type="caution">
    <text evidence="2">The sequence shown here is derived from an EMBL/GenBank/DDBJ whole genome shotgun (WGS) entry which is preliminary data.</text>
</comment>
<organism evidence="2">
    <name type="scientific">bioreactor metagenome</name>
    <dbReference type="NCBI Taxonomy" id="1076179"/>
    <lineage>
        <taxon>unclassified sequences</taxon>
        <taxon>metagenomes</taxon>
        <taxon>ecological metagenomes</taxon>
    </lineage>
</organism>
<dbReference type="EMBL" id="VSSQ01023168">
    <property type="protein sequence ID" value="MPM69934.1"/>
    <property type="molecule type" value="Genomic_DNA"/>
</dbReference>
<evidence type="ECO:0008006" key="3">
    <source>
        <dbReference type="Google" id="ProtNLM"/>
    </source>
</evidence>
<evidence type="ECO:0000256" key="1">
    <source>
        <dbReference type="SAM" id="MobiDB-lite"/>
    </source>
</evidence>